<feature type="region of interest" description="Disordered" evidence="9">
    <location>
        <begin position="1"/>
        <end position="23"/>
    </location>
</feature>
<reference evidence="11 12" key="1">
    <citation type="submission" date="2018-03" db="EMBL/GenBank/DDBJ databases">
        <title>Genomes of Pezizomycetes fungi and the evolution of truffles.</title>
        <authorList>
            <person name="Murat C."/>
            <person name="Payen T."/>
            <person name="Noel B."/>
            <person name="Kuo A."/>
            <person name="Martin F.M."/>
        </authorList>
    </citation>
    <scope>NUCLEOTIDE SEQUENCE [LARGE SCALE GENOMIC DNA]</scope>
    <source>
        <strain evidence="11">091103-1</strain>
    </source>
</reference>
<dbReference type="SMART" id="SM01331">
    <property type="entry name" value="DUF3635"/>
    <property type="match status" value="1"/>
</dbReference>
<protein>
    <recommendedName>
        <fullName evidence="1">non-specific serine/threonine protein kinase</fullName>
        <ecNumber evidence="1">2.7.11.1</ecNumber>
    </recommendedName>
</protein>
<comment type="catalytic activity">
    <reaction evidence="8">
        <text>L-seryl-[protein] + ATP = O-phospho-L-seryl-[protein] + ADP + H(+)</text>
        <dbReference type="Rhea" id="RHEA:17989"/>
        <dbReference type="Rhea" id="RHEA-COMP:9863"/>
        <dbReference type="Rhea" id="RHEA-COMP:11604"/>
        <dbReference type="ChEBI" id="CHEBI:15378"/>
        <dbReference type="ChEBI" id="CHEBI:29999"/>
        <dbReference type="ChEBI" id="CHEBI:30616"/>
        <dbReference type="ChEBI" id="CHEBI:83421"/>
        <dbReference type="ChEBI" id="CHEBI:456216"/>
        <dbReference type="EC" id="2.7.11.1"/>
    </reaction>
</comment>
<dbReference type="GO" id="GO:0005634">
    <property type="term" value="C:nucleus"/>
    <property type="evidence" value="ECO:0007669"/>
    <property type="project" value="TreeGrafter"/>
</dbReference>
<dbReference type="Gene3D" id="3.30.200.20">
    <property type="entry name" value="Phosphorylase Kinase, domain 1"/>
    <property type="match status" value="1"/>
</dbReference>
<dbReference type="STRING" id="42249.A0A317T263"/>
<keyword evidence="4" id="KW-0547">Nucleotide-binding</keyword>
<feature type="domain" description="Serine/threonine-protein kinase haspin C-terminal" evidence="10">
    <location>
        <begin position="647"/>
        <end position="755"/>
    </location>
</feature>
<evidence type="ECO:0000313" key="12">
    <source>
        <dbReference type="Proteomes" id="UP000246991"/>
    </source>
</evidence>
<comment type="catalytic activity">
    <reaction evidence="7">
        <text>L-threonyl-[protein] + ATP = O-phospho-L-threonyl-[protein] + ADP + H(+)</text>
        <dbReference type="Rhea" id="RHEA:46608"/>
        <dbReference type="Rhea" id="RHEA-COMP:11060"/>
        <dbReference type="Rhea" id="RHEA-COMP:11605"/>
        <dbReference type="ChEBI" id="CHEBI:15378"/>
        <dbReference type="ChEBI" id="CHEBI:30013"/>
        <dbReference type="ChEBI" id="CHEBI:30616"/>
        <dbReference type="ChEBI" id="CHEBI:61977"/>
        <dbReference type="ChEBI" id="CHEBI:456216"/>
        <dbReference type="EC" id="2.7.11.1"/>
    </reaction>
</comment>
<dbReference type="GO" id="GO:0000278">
    <property type="term" value="P:mitotic cell cycle"/>
    <property type="evidence" value="ECO:0007669"/>
    <property type="project" value="TreeGrafter"/>
</dbReference>
<keyword evidence="2" id="KW-0723">Serine/threonine-protein kinase</keyword>
<keyword evidence="3" id="KW-0808">Transferase</keyword>
<evidence type="ECO:0000256" key="6">
    <source>
        <dbReference type="ARBA" id="ARBA00022840"/>
    </source>
</evidence>
<proteinExistence type="predicted"/>
<dbReference type="GO" id="GO:0035556">
    <property type="term" value="P:intracellular signal transduction"/>
    <property type="evidence" value="ECO:0007669"/>
    <property type="project" value="TreeGrafter"/>
</dbReference>
<keyword evidence="12" id="KW-1185">Reference proteome</keyword>
<sequence length="770" mass="85753">MSSDAGSRRAAPKQKKTYGKGVKSHLSGWFGRDLWSAVEPAVVTNKKGRDKKVTVEDDELAEKQLVNEQKQRLSSDTDKSVDGGVKLRTPAAVVEEVPSTGVVVLEEVEAREVKVLREEGDFTDLEAEIDGILESMGKLDVQTSHDQTVTTIATIDLTDDTAELNPETRSTRSLSSSVQFKESSDKENEEPQSTPPLSPIRNGVRNSRRKPPASSENTPREALRERSVSPHGFTVLESPARKNGVRKRGVRRSVISVQSPVSSPLREEGRKVLQGGGDEGDMENPITVWEDEGMGAIKVGPLVNLLGRKASRVELLEIPDSEGEGEEEENAVAIMAEPVYSQLSEEKPSKVPDEEDKGLPVIDLEEVCSARVSEKSHEEGPVSSAGSLSTEHLLRLCTNTSILDFEEYINSLAEASSIRKLGEASYSEVFLQSTPGSLSTTVFKIIPFGGLDQCELESIIQEVRITKAMGDIEGFIGFRGASVVQGYFPQLLMDEWDIYDEEHGSENERPDFYAEDQLFAIICLENGGTDLEHFNLEGWEEAWEVFWQVTLALARGEKERDFEHRDLHYGNIVIRRVPHDDDSGEELLGRLSLQDSDSERPEREPTSVKQGVTKLDVALIDYTLSRAVCDNGGDADVSVEFAPLDDNALFTGRGDYQFDIYRFMRNHLRTGLVDPSEEWIDWNVYTPKTNTYWLHYLTNILLNRKQIPRPAARGKNAATGDQRKCYKNLETAARILDPRKRKFGKDQVDCGSAMEFVEWAVKEGISEKGI</sequence>
<dbReference type="EC" id="2.7.11.1" evidence="1"/>
<dbReference type="EMBL" id="PYWC01000008">
    <property type="protein sequence ID" value="PWW79546.1"/>
    <property type="molecule type" value="Genomic_DNA"/>
</dbReference>
<comment type="caution">
    <text evidence="11">The sequence shown here is derived from an EMBL/GenBank/DDBJ whole genome shotgun (WGS) entry which is preliminary data.</text>
</comment>
<evidence type="ECO:0000256" key="7">
    <source>
        <dbReference type="ARBA" id="ARBA00047899"/>
    </source>
</evidence>
<feature type="region of interest" description="Disordered" evidence="9">
    <location>
        <begin position="161"/>
        <end position="283"/>
    </location>
</feature>
<dbReference type="PANTHER" id="PTHR24419:SF18">
    <property type="entry name" value="SERINE_THREONINE-PROTEIN KINASE HASPIN"/>
    <property type="match status" value="1"/>
</dbReference>
<evidence type="ECO:0000256" key="2">
    <source>
        <dbReference type="ARBA" id="ARBA00022527"/>
    </source>
</evidence>
<evidence type="ECO:0000256" key="3">
    <source>
        <dbReference type="ARBA" id="ARBA00022679"/>
    </source>
</evidence>
<dbReference type="OrthoDB" id="5327538at2759"/>
<name>A0A317T263_9PEZI</name>
<feature type="compositionally biased region" description="Basic and acidic residues" evidence="9">
    <location>
        <begin position="218"/>
        <end position="228"/>
    </location>
</feature>
<dbReference type="GO" id="GO:0005737">
    <property type="term" value="C:cytoplasm"/>
    <property type="evidence" value="ECO:0007669"/>
    <property type="project" value="TreeGrafter"/>
</dbReference>
<evidence type="ECO:0000256" key="9">
    <source>
        <dbReference type="SAM" id="MobiDB-lite"/>
    </source>
</evidence>
<evidence type="ECO:0000313" key="11">
    <source>
        <dbReference type="EMBL" id="PWW79546.1"/>
    </source>
</evidence>
<dbReference type="SUPFAM" id="SSF56112">
    <property type="entry name" value="Protein kinase-like (PK-like)"/>
    <property type="match status" value="1"/>
</dbReference>
<evidence type="ECO:0000256" key="8">
    <source>
        <dbReference type="ARBA" id="ARBA00048679"/>
    </source>
</evidence>
<evidence type="ECO:0000256" key="4">
    <source>
        <dbReference type="ARBA" id="ARBA00022741"/>
    </source>
</evidence>
<dbReference type="GO" id="GO:0005524">
    <property type="term" value="F:ATP binding"/>
    <property type="evidence" value="ECO:0007669"/>
    <property type="project" value="UniProtKB-KW"/>
</dbReference>
<dbReference type="AlphaFoldDB" id="A0A317T263"/>
<gene>
    <name evidence="11" type="ORF">C7212DRAFT_362006</name>
</gene>
<feature type="compositionally biased region" description="Low complexity" evidence="9">
    <location>
        <begin position="252"/>
        <end position="264"/>
    </location>
</feature>
<dbReference type="Pfam" id="PF12330">
    <property type="entry name" value="Haspin_kinase"/>
    <property type="match status" value="1"/>
</dbReference>
<dbReference type="Proteomes" id="UP000246991">
    <property type="component" value="Unassembled WGS sequence"/>
</dbReference>
<evidence type="ECO:0000259" key="10">
    <source>
        <dbReference type="SMART" id="SM01331"/>
    </source>
</evidence>
<evidence type="ECO:0000256" key="5">
    <source>
        <dbReference type="ARBA" id="ARBA00022777"/>
    </source>
</evidence>
<accession>A0A317T263</accession>
<evidence type="ECO:0000256" key="1">
    <source>
        <dbReference type="ARBA" id="ARBA00012513"/>
    </source>
</evidence>
<dbReference type="InterPro" id="IPR011009">
    <property type="entry name" value="Kinase-like_dom_sf"/>
</dbReference>
<keyword evidence="5" id="KW-0418">Kinase</keyword>
<dbReference type="InterPro" id="IPR024604">
    <property type="entry name" value="GSG2_C"/>
</dbReference>
<dbReference type="GO" id="GO:0072354">
    <property type="term" value="F:histone H3T3 kinase activity"/>
    <property type="evidence" value="ECO:0007669"/>
    <property type="project" value="TreeGrafter"/>
</dbReference>
<dbReference type="Gene3D" id="1.10.510.10">
    <property type="entry name" value="Transferase(Phosphotransferase) domain 1"/>
    <property type="match status" value="1"/>
</dbReference>
<feature type="compositionally biased region" description="Polar residues" evidence="9">
    <location>
        <begin position="167"/>
        <end position="181"/>
    </location>
</feature>
<organism evidence="11 12">
    <name type="scientific">Tuber magnatum</name>
    <name type="common">white Piedmont truffle</name>
    <dbReference type="NCBI Taxonomy" id="42249"/>
    <lineage>
        <taxon>Eukaryota</taxon>
        <taxon>Fungi</taxon>
        <taxon>Dikarya</taxon>
        <taxon>Ascomycota</taxon>
        <taxon>Pezizomycotina</taxon>
        <taxon>Pezizomycetes</taxon>
        <taxon>Pezizales</taxon>
        <taxon>Tuberaceae</taxon>
        <taxon>Tuber</taxon>
    </lineage>
</organism>
<keyword evidence="6" id="KW-0067">ATP-binding</keyword>
<dbReference type="PANTHER" id="PTHR24419">
    <property type="entry name" value="INTERLEUKIN-1 RECEPTOR-ASSOCIATED KINASE"/>
    <property type="match status" value="1"/>
</dbReference>